<dbReference type="EMBL" id="BGPR01002885">
    <property type="protein sequence ID" value="GBM80459.1"/>
    <property type="molecule type" value="Genomic_DNA"/>
</dbReference>
<comment type="caution">
    <text evidence="2">The sequence shown here is derived from an EMBL/GenBank/DDBJ whole genome shotgun (WGS) entry which is preliminary data.</text>
</comment>
<dbReference type="Proteomes" id="UP000499080">
    <property type="component" value="Unassembled WGS sequence"/>
</dbReference>
<keyword evidence="1" id="KW-0732">Signal</keyword>
<evidence type="ECO:0000256" key="1">
    <source>
        <dbReference type="SAM" id="SignalP"/>
    </source>
</evidence>
<sequence length="118" mass="12979">MKTSAVALLVFVLLLNVVQFASVSEGAVIQERAASGRPYVTLCHFKICNMGRPRKPKSSSSQSVVFHSHVFCTSLTGAEIMLAEHQNKGLSCIITIHYTTCIPVFRAIWLLSGLDGWR</sequence>
<dbReference type="AlphaFoldDB" id="A0A4Y2IT96"/>
<reference evidence="2 3" key="1">
    <citation type="journal article" date="2019" name="Sci. Rep.">
        <title>Orb-weaving spider Araneus ventricosus genome elucidates the spidroin gene catalogue.</title>
        <authorList>
            <person name="Kono N."/>
            <person name="Nakamura H."/>
            <person name="Ohtoshi R."/>
            <person name="Moran D.A.P."/>
            <person name="Shinohara A."/>
            <person name="Yoshida Y."/>
            <person name="Fujiwara M."/>
            <person name="Mori M."/>
            <person name="Tomita M."/>
            <person name="Arakawa K."/>
        </authorList>
    </citation>
    <scope>NUCLEOTIDE SEQUENCE [LARGE SCALE GENOMIC DNA]</scope>
</reference>
<feature type="chain" id="PRO_5021241796" evidence="1">
    <location>
        <begin position="21"/>
        <end position="118"/>
    </location>
</feature>
<organism evidence="2 3">
    <name type="scientific">Araneus ventricosus</name>
    <name type="common">Orbweaver spider</name>
    <name type="synonym">Epeira ventricosa</name>
    <dbReference type="NCBI Taxonomy" id="182803"/>
    <lineage>
        <taxon>Eukaryota</taxon>
        <taxon>Metazoa</taxon>
        <taxon>Ecdysozoa</taxon>
        <taxon>Arthropoda</taxon>
        <taxon>Chelicerata</taxon>
        <taxon>Arachnida</taxon>
        <taxon>Araneae</taxon>
        <taxon>Araneomorphae</taxon>
        <taxon>Entelegynae</taxon>
        <taxon>Araneoidea</taxon>
        <taxon>Araneidae</taxon>
        <taxon>Araneus</taxon>
    </lineage>
</organism>
<protein>
    <submittedName>
        <fullName evidence="2">Uncharacterized protein</fullName>
    </submittedName>
</protein>
<evidence type="ECO:0000313" key="3">
    <source>
        <dbReference type="Proteomes" id="UP000499080"/>
    </source>
</evidence>
<dbReference type="OrthoDB" id="6340140at2759"/>
<gene>
    <name evidence="2" type="ORF">AVEN_57297_1</name>
</gene>
<keyword evidence="3" id="KW-1185">Reference proteome</keyword>
<name>A0A4Y2IT96_ARAVE</name>
<feature type="signal peptide" evidence="1">
    <location>
        <begin position="1"/>
        <end position="20"/>
    </location>
</feature>
<accession>A0A4Y2IT96</accession>
<proteinExistence type="predicted"/>
<evidence type="ECO:0000313" key="2">
    <source>
        <dbReference type="EMBL" id="GBM80459.1"/>
    </source>
</evidence>